<reference evidence="1 2" key="1">
    <citation type="submission" date="2011-09" db="EMBL/GenBank/DDBJ databases">
        <authorList>
            <person name="Weinstock G."/>
            <person name="Sodergren E."/>
            <person name="Clifton S."/>
            <person name="Fulton L."/>
            <person name="Fulton B."/>
            <person name="Courtney L."/>
            <person name="Fronick C."/>
            <person name="Harrison M."/>
            <person name="Strong C."/>
            <person name="Farmer C."/>
            <person name="Delahaunty K."/>
            <person name="Markovic C."/>
            <person name="Hall O."/>
            <person name="Minx P."/>
            <person name="Tomlinson C."/>
            <person name="Mitreva M."/>
            <person name="Hou S."/>
            <person name="Chen J."/>
            <person name="Wollam A."/>
            <person name="Pepin K.H."/>
            <person name="Johnson M."/>
            <person name="Bhonagiri V."/>
            <person name="Zhang X."/>
            <person name="Suruliraj S."/>
            <person name="Warren W."/>
            <person name="Chinwalla A."/>
            <person name="Mardis E.R."/>
            <person name="Wilson R.K."/>
        </authorList>
    </citation>
    <scope>NUCLEOTIDE SEQUENCE [LARGE SCALE GENOMIC DNA]</scope>
    <source>
        <strain evidence="1 2">F0435</strain>
    </source>
</reference>
<dbReference type="Gene3D" id="3.40.50.720">
    <property type="entry name" value="NAD(P)-binding Rossmann-like Domain"/>
    <property type="match status" value="1"/>
</dbReference>
<dbReference type="InterPro" id="IPR036291">
    <property type="entry name" value="NAD(P)-bd_dom_sf"/>
</dbReference>
<dbReference type="AlphaFoldDB" id="H1LE95"/>
<dbReference type="EMBL" id="AGRJ01000095">
    <property type="protein sequence ID" value="EHO52591.1"/>
    <property type="molecule type" value="Genomic_DNA"/>
</dbReference>
<sequence length="43" mass="4705">MLLLQRYFNETGGIRMYEDLKNKVAVITGGSKGIGSAIAKRFG</sequence>
<protein>
    <submittedName>
        <fullName evidence="1">Uncharacterized protein</fullName>
    </submittedName>
</protein>
<dbReference type="PATRIC" id="fig|797516.3.peg.819"/>
<name>H1LE95_9LACO</name>
<comment type="caution">
    <text evidence="1">The sequence shown here is derived from an EMBL/GenBank/DDBJ whole genome shotgun (WGS) entry which is preliminary data.</text>
</comment>
<organism evidence="1 2">
    <name type="scientific">Lentilactobacillus kisonensis F0435</name>
    <dbReference type="NCBI Taxonomy" id="797516"/>
    <lineage>
        <taxon>Bacteria</taxon>
        <taxon>Bacillati</taxon>
        <taxon>Bacillota</taxon>
        <taxon>Bacilli</taxon>
        <taxon>Lactobacillales</taxon>
        <taxon>Lactobacillaceae</taxon>
        <taxon>Lentilactobacillus</taxon>
    </lineage>
</organism>
<accession>H1LE95</accession>
<evidence type="ECO:0000313" key="1">
    <source>
        <dbReference type="EMBL" id="EHO52591.1"/>
    </source>
</evidence>
<dbReference type="SUPFAM" id="SSF51735">
    <property type="entry name" value="NAD(P)-binding Rossmann-fold domains"/>
    <property type="match status" value="1"/>
</dbReference>
<dbReference type="HOGENOM" id="CLU_3235222_0_0_9"/>
<proteinExistence type="predicted"/>
<evidence type="ECO:0000313" key="2">
    <source>
        <dbReference type="Proteomes" id="UP000005025"/>
    </source>
</evidence>
<gene>
    <name evidence="1" type="ORF">HMPREF9104_00921</name>
</gene>
<dbReference type="Proteomes" id="UP000005025">
    <property type="component" value="Unassembled WGS sequence"/>
</dbReference>